<reference evidence="4" key="2">
    <citation type="submission" date="2024-04" db="EMBL/GenBank/DDBJ databases">
        <authorList>
            <person name="Chen Y."/>
            <person name="Shah S."/>
            <person name="Dougan E. K."/>
            <person name="Thang M."/>
            <person name="Chan C."/>
        </authorList>
    </citation>
    <scope>NUCLEOTIDE SEQUENCE [LARGE SCALE GENOMIC DNA]</scope>
</reference>
<evidence type="ECO:0000256" key="2">
    <source>
        <dbReference type="SAM" id="SignalP"/>
    </source>
</evidence>
<evidence type="ECO:0000313" key="4">
    <source>
        <dbReference type="EMBL" id="CAL1142974.1"/>
    </source>
</evidence>
<dbReference type="EMBL" id="CAMXCT010001387">
    <property type="protein sequence ID" value="CAI3989599.1"/>
    <property type="molecule type" value="Genomic_DNA"/>
</dbReference>
<feature type="chain" id="PRO_5043272221" evidence="2">
    <location>
        <begin position="25"/>
        <end position="760"/>
    </location>
</feature>
<protein>
    <submittedName>
        <fullName evidence="5">Serine/threonine-protein kinase Chk2</fullName>
    </submittedName>
</protein>
<keyword evidence="5" id="KW-0418">Kinase</keyword>
<dbReference type="EMBL" id="CAMXCT030001387">
    <property type="protein sequence ID" value="CAL4776911.1"/>
    <property type="molecule type" value="Genomic_DNA"/>
</dbReference>
<keyword evidence="6" id="KW-1185">Reference proteome</keyword>
<keyword evidence="5" id="KW-0808">Transferase</keyword>
<evidence type="ECO:0000256" key="1">
    <source>
        <dbReference type="SAM" id="MobiDB-lite"/>
    </source>
</evidence>
<organism evidence="3">
    <name type="scientific">Cladocopium goreaui</name>
    <dbReference type="NCBI Taxonomy" id="2562237"/>
    <lineage>
        <taxon>Eukaryota</taxon>
        <taxon>Sar</taxon>
        <taxon>Alveolata</taxon>
        <taxon>Dinophyceae</taxon>
        <taxon>Suessiales</taxon>
        <taxon>Symbiodiniaceae</taxon>
        <taxon>Cladocopium</taxon>
    </lineage>
</organism>
<keyword evidence="2" id="KW-0732">Signal</keyword>
<comment type="caution">
    <text evidence="3">The sequence shown here is derived from an EMBL/GenBank/DDBJ whole genome shotgun (WGS) entry which is preliminary data.</text>
</comment>
<feature type="compositionally biased region" description="Basic and acidic residues" evidence="1">
    <location>
        <begin position="605"/>
        <end position="615"/>
    </location>
</feature>
<dbReference type="AlphaFoldDB" id="A0A9P1FU19"/>
<proteinExistence type="predicted"/>
<sequence length="760" mass="85472">MQRCQVRRILLAAACIQILRSLFCAPVDFLEIKLPSTRGSRRHLWSLCGIATVSSSAGAVDSGPTFRTLRKPPEIPVATAVILLRTTQEAALDWGGPFSKPGLYQTNFNKKRTEGFADFKQRYATYDLSGLFNQIELLDKDPRTNRLYFSFLNEVQFRTLQDGIKRRAEQERFGFNVGTRLYRKILRGDTVGPRILNEGDTYDPKAPVNMSSPLSGQWPPLSPPLPTGALATDLAEGSRRLMDYLRKQGYCKDFTLSSFAPEKDGRLRFESSVLEPVNLEATSTLMRSRGFPPRYHQRILQAYFADRGFDSEFDDELSGEESGGSRQKMEATKSGGSNTKASGSEESPQQQQNKQVPIVFAGSECEKDEDQDLIFCLNELLKLQVSIASSLEVACLAFRHADRDLSDNIRRAFNEARCSLVCAYTCPLYQDVGNSLRKHANKLSSKAATVVSNYAQVAQQVSRNILPDLKLAIQEKEPNLAVSLLGIVKDWVANMKKDGEQIQRLYSDLQEVVQIDGWRNLCKSRFLPCQKDKPNKDPEPPLPKASAVAAAWKLDVLDLLFMAPGVGRSTLPKPEPFQHQALPRVESTNETQGTEADQSVSSGRRRMDSSVERQDVPMEEAPEDAIVQYHPSSAPMNEDAFVNQTSGSLLRALRELKRVDEILQGCSAFWSNMDGTVQKLAQMKEHTECLVNFANSSKPLRERFEQRLGEYTSFWSSLERLCRQYCMDHQTFSKQMHAMMREVSDAADFMDTAQSARRRA</sequence>
<feature type="region of interest" description="Disordered" evidence="1">
    <location>
        <begin position="582"/>
        <end position="615"/>
    </location>
</feature>
<gene>
    <name evidence="3" type="ORF">C1SCF055_LOCUS16663</name>
</gene>
<evidence type="ECO:0000313" key="5">
    <source>
        <dbReference type="EMBL" id="CAL4776911.1"/>
    </source>
</evidence>
<evidence type="ECO:0000313" key="6">
    <source>
        <dbReference type="Proteomes" id="UP001152797"/>
    </source>
</evidence>
<name>A0A9P1FU19_9DINO</name>
<dbReference type="GO" id="GO:0016301">
    <property type="term" value="F:kinase activity"/>
    <property type="evidence" value="ECO:0007669"/>
    <property type="project" value="UniProtKB-KW"/>
</dbReference>
<feature type="signal peptide" evidence="2">
    <location>
        <begin position="1"/>
        <end position="24"/>
    </location>
</feature>
<reference evidence="3" key="1">
    <citation type="submission" date="2022-10" db="EMBL/GenBank/DDBJ databases">
        <authorList>
            <person name="Chen Y."/>
            <person name="Dougan E. K."/>
            <person name="Chan C."/>
            <person name="Rhodes N."/>
            <person name="Thang M."/>
        </authorList>
    </citation>
    <scope>NUCLEOTIDE SEQUENCE</scope>
</reference>
<dbReference type="Proteomes" id="UP001152797">
    <property type="component" value="Unassembled WGS sequence"/>
</dbReference>
<accession>A0A9P1FU19</accession>
<dbReference type="EMBL" id="CAMXCT020001387">
    <property type="protein sequence ID" value="CAL1142974.1"/>
    <property type="molecule type" value="Genomic_DNA"/>
</dbReference>
<evidence type="ECO:0000313" key="3">
    <source>
        <dbReference type="EMBL" id="CAI3989599.1"/>
    </source>
</evidence>
<feature type="region of interest" description="Disordered" evidence="1">
    <location>
        <begin position="314"/>
        <end position="354"/>
    </location>
</feature>
<feature type="compositionally biased region" description="Polar residues" evidence="1">
    <location>
        <begin position="586"/>
        <end position="602"/>
    </location>
</feature>
<feature type="compositionally biased region" description="Polar residues" evidence="1">
    <location>
        <begin position="334"/>
        <end position="354"/>
    </location>
</feature>
<dbReference type="OrthoDB" id="6513151at2759"/>